<dbReference type="Proteomes" id="UP001500552">
    <property type="component" value="Unassembled WGS sequence"/>
</dbReference>
<name>A0ABP8M2P1_9BACT</name>
<reference evidence="3" key="1">
    <citation type="journal article" date="2019" name="Int. J. Syst. Evol. Microbiol.">
        <title>The Global Catalogue of Microorganisms (GCM) 10K type strain sequencing project: providing services to taxonomists for standard genome sequencing and annotation.</title>
        <authorList>
            <consortium name="The Broad Institute Genomics Platform"/>
            <consortium name="The Broad Institute Genome Sequencing Center for Infectious Disease"/>
            <person name="Wu L."/>
            <person name="Ma J."/>
        </authorList>
    </citation>
    <scope>NUCLEOTIDE SEQUENCE [LARGE SCALE GENOMIC DNA]</scope>
    <source>
        <strain evidence="3">JCM 17926</strain>
    </source>
</reference>
<feature type="region of interest" description="Disordered" evidence="1">
    <location>
        <begin position="1"/>
        <end position="23"/>
    </location>
</feature>
<accession>A0ABP8M2P1</accession>
<dbReference type="RefSeq" id="WP_345162485.1">
    <property type="nucleotide sequence ID" value="NZ_BAABHC010000035.1"/>
</dbReference>
<evidence type="ECO:0008006" key="4">
    <source>
        <dbReference type="Google" id="ProtNLM"/>
    </source>
</evidence>
<protein>
    <recommendedName>
        <fullName evidence="4">DUF3077 domain-containing protein</fullName>
    </recommendedName>
</protein>
<proteinExistence type="predicted"/>
<gene>
    <name evidence="2" type="ORF">GCM10023188_44040</name>
</gene>
<dbReference type="EMBL" id="BAABHC010000035">
    <property type="protein sequence ID" value="GAA4443377.1"/>
    <property type="molecule type" value="Genomic_DNA"/>
</dbReference>
<evidence type="ECO:0000313" key="2">
    <source>
        <dbReference type="EMBL" id="GAA4443377.1"/>
    </source>
</evidence>
<evidence type="ECO:0000256" key="1">
    <source>
        <dbReference type="SAM" id="MobiDB-lite"/>
    </source>
</evidence>
<comment type="caution">
    <text evidence="2">The sequence shown here is derived from an EMBL/GenBank/DDBJ whole genome shotgun (WGS) entry which is preliminary data.</text>
</comment>
<organism evidence="2 3">
    <name type="scientific">Pontibacter saemangeumensis</name>
    <dbReference type="NCBI Taxonomy" id="1084525"/>
    <lineage>
        <taxon>Bacteria</taxon>
        <taxon>Pseudomonadati</taxon>
        <taxon>Bacteroidota</taxon>
        <taxon>Cytophagia</taxon>
        <taxon>Cytophagales</taxon>
        <taxon>Hymenobacteraceae</taxon>
        <taxon>Pontibacter</taxon>
    </lineage>
</organism>
<sequence length="117" mass="12759">METSAPHGKSMEEPTPSPELKKPFYRLVTNRHTPGGSFDAAPLLQVLTAEDTPLEMARSLDEAYTLLSEYLVRDAATYGVHYAGLLSDLRRMRDALLQGSGLPAFQNQPSGKKPAGD</sequence>
<evidence type="ECO:0000313" key="3">
    <source>
        <dbReference type="Proteomes" id="UP001500552"/>
    </source>
</evidence>
<keyword evidence="3" id="KW-1185">Reference proteome</keyword>